<evidence type="ECO:0000313" key="4">
    <source>
        <dbReference type="Proteomes" id="UP000002051"/>
    </source>
</evidence>
<keyword evidence="4" id="KW-1185">Reference proteome</keyword>
<protein>
    <submittedName>
        <fullName evidence="2 3">Uncharacterized protein</fullName>
    </submittedName>
</protein>
<sequence>MSRQRHKKFHVSPNMSQARKRLSAVSEQPHPPTIIMLKDTSPQKINFGWDMTPYIEAIDSRHFSYFILSR</sequence>
<dbReference type="EnsemblPlants" id="KEH35514">
    <property type="protein sequence ID" value="KEH35514"/>
    <property type="gene ID" value="MTR_3g093670"/>
</dbReference>
<reference evidence="2 4" key="2">
    <citation type="journal article" date="2014" name="BMC Genomics">
        <title>An improved genome release (version Mt4.0) for the model legume Medicago truncatula.</title>
        <authorList>
            <person name="Tang H."/>
            <person name="Krishnakumar V."/>
            <person name="Bidwell S."/>
            <person name="Rosen B."/>
            <person name="Chan A."/>
            <person name="Zhou S."/>
            <person name="Gentzbittel L."/>
            <person name="Childs K.L."/>
            <person name="Yandell M."/>
            <person name="Gundlach H."/>
            <person name="Mayer K.F."/>
            <person name="Schwartz D.C."/>
            <person name="Town C.D."/>
        </authorList>
    </citation>
    <scope>GENOME REANNOTATION</scope>
    <source>
        <strain evidence="2">A17</strain>
        <strain evidence="3 4">cv. Jemalong A17</strain>
    </source>
</reference>
<feature type="compositionally biased region" description="Basic residues" evidence="1">
    <location>
        <begin position="1"/>
        <end position="10"/>
    </location>
</feature>
<organism evidence="2 4">
    <name type="scientific">Medicago truncatula</name>
    <name type="common">Barrel medic</name>
    <name type="synonym">Medicago tribuloides</name>
    <dbReference type="NCBI Taxonomy" id="3880"/>
    <lineage>
        <taxon>Eukaryota</taxon>
        <taxon>Viridiplantae</taxon>
        <taxon>Streptophyta</taxon>
        <taxon>Embryophyta</taxon>
        <taxon>Tracheophyta</taxon>
        <taxon>Spermatophyta</taxon>
        <taxon>Magnoliopsida</taxon>
        <taxon>eudicotyledons</taxon>
        <taxon>Gunneridae</taxon>
        <taxon>Pentapetalae</taxon>
        <taxon>rosids</taxon>
        <taxon>fabids</taxon>
        <taxon>Fabales</taxon>
        <taxon>Fabaceae</taxon>
        <taxon>Papilionoideae</taxon>
        <taxon>50 kb inversion clade</taxon>
        <taxon>NPAAA clade</taxon>
        <taxon>Hologalegina</taxon>
        <taxon>IRL clade</taxon>
        <taxon>Trifolieae</taxon>
        <taxon>Medicago</taxon>
    </lineage>
</organism>
<dbReference type="AlphaFoldDB" id="A0A072V0H1"/>
<name>A0A072V0H1_MEDTR</name>
<reference evidence="3" key="3">
    <citation type="submission" date="2015-04" db="UniProtKB">
        <authorList>
            <consortium name="EnsemblPlants"/>
        </authorList>
    </citation>
    <scope>IDENTIFICATION</scope>
    <source>
        <strain evidence="3">cv. Jemalong A17</strain>
    </source>
</reference>
<reference evidence="2 4" key="1">
    <citation type="journal article" date="2011" name="Nature">
        <title>The Medicago genome provides insight into the evolution of rhizobial symbioses.</title>
        <authorList>
            <person name="Young N.D."/>
            <person name="Debelle F."/>
            <person name="Oldroyd G.E."/>
            <person name="Geurts R."/>
            <person name="Cannon S.B."/>
            <person name="Udvardi M.K."/>
            <person name="Benedito V.A."/>
            <person name="Mayer K.F."/>
            <person name="Gouzy J."/>
            <person name="Schoof H."/>
            <person name="Van de Peer Y."/>
            <person name="Proost S."/>
            <person name="Cook D.R."/>
            <person name="Meyers B.C."/>
            <person name="Spannagl M."/>
            <person name="Cheung F."/>
            <person name="De Mita S."/>
            <person name="Krishnakumar V."/>
            <person name="Gundlach H."/>
            <person name="Zhou S."/>
            <person name="Mudge J."/>
            <person name="Bharti A.K."/>
            <person name="Murray J.D."/>
            <person name="Naoumkina M.A."/>
            <person name="Rosen B."/>
            <person name="Silverstein K.A."/>
            <person name="Tang H."/>
            <person name="Rombauts S."/>
            <person name="Zhao P.X."/>
            <person name="Zhou P."/>
            <person name="Barbe V."/>
            <person name="Bardou P."/>
            <person name="Bechner M."/>
            <person name="Bellec A."/>
            <person name="Berger A."/>
            <person name="Berges H."/>
            <person name="Bidwell S."/>
            <person name="Bisseling T."/>
            <person name="Choisne N."/>
            <person name="Couloux A."/>
            <person name="Denny R."/>
            <person name="Deshpande S."/>
            <person name="Dai X."/>
            <person name="Doyle J.J."/>
            <person name="Dudez A.M."/>
            <person name="Farmer A.D."/>
            <person name="Fouteau S."/>
            <person name="Franken C."/>
            <person name="Gibelin C."/>
            <person name="Gish J."/>
            <person name="Goldstein S."/>
            <person name="Gonzalez A.J."/>
            <person name="Green P.J."/>
            <person name="Hallab A."/>
            <person name="Hartog M."/>
            <person name="Hua A."/>
            <person name="Humphray S.J."/>
            <person name="Jeong D.H."/>
            <person name="Jing Y."/>
            <person name="Jocker A."/>
            <person name="Kenton S.M."/>
            <person name="Kim D.J."/>
            <person name="Klee K."/>
            <person name="Lai H."/>
            <person name="Lang C."/>
            <person name="Lin S."/>
            <person name="Macmil S.L."/>
            <person name="Magdelenat G."/>
            <person name="Matthews L."/>
            <person name="McCorrison J."/>
            <person name="Monaghan E.L."/>
            <person name="Mun J.H."/>
            <person name="Najar F.Z."/>
            <person name="Nicholson C."/>
            <person name="Noirot C."/>
            <person name="O'Bleness M."/>
            <person name="Paule C.R."/>
            <person name="Poulain J."/>
            <person name="Prion F."/>
            <person name="Qin B."/>
            <person name="Qu C."/>
            <person name="Retzel E.F."/>
            <person name="Riddle C."/>
            <person name="Sallet E."/>
            <person name="Samain S."/>
            <person name="Samson N."/>
            <person name="Sanders I."/>
            <person name="Saurat O."/>
            <person name="Scarpelli C."/>
            <person name="Schiex T."/>
            <person name="Segurens B."/>
            <person name="Severin A.J."/>
            <person name="Sherrier D.J."/>
            <person name="Shi R."/>
            <person name="Sims S."/>
            <person name="Singer S.R."/>
            <person name="Sinharoy S."/>
            <person name="Sterck L."/>
            <person name="Viollet A."/>
            <person name="Wang B.B."/>
            <person name="Wang K."/>
            <person name="Wang M."/>
            <person name="Wang X."/>
            <person name="Warfsmann J."/>
            <person name="Weissenbach J."/>
            <person name="White D.D."/>
            <person name="White J.D."/>
            <person name="Wiley G.B."/>
            <person name="Wincker P."/>
            <person name="Xing Y."/>
            <person name="Yang L."/>
            <person name="Yao Z."/>
            <person name="Ying F."/>
            <person name="Zhai J."/>
            <person name="Zhou L."/>
            <person name="Zuber A."/>
            <person name="Denarie J."/>
            <person name="Dixon R.A."/>
            <person name="May G.D."/>
            <person name="Schwartz D.C."/>
            <person name="Rogers J."/>
            <person name="Quetier F."/>
            <person name="Town C.D."/>
            <person name="Roe B.A."/>
        </authorList>
    </citation>
    <scope>NUCLEOTIDE SEQUENCE [LARGE SCALE GENOMIC DNA]</scope>
    <source>
        <strain evidence="2">A17</strain>
        <strain evidence="3 4">cv. Jemalong A17</strain>
    </source>
</reference>
<accession>A0A072V0H1</accession>
<evidence type="ECO:0000256" key="1">
    <source>
        <dbReference type="SAM" id="MobiDB-lite"/>
    </source>
</evidence>
<evidence type="ECO:0000313" key="2">
    <source>
        <dbReference type="EMBL" id="KEH35514.1"/>
    </source>
</evidence>
<evidence type="ECO:0000313" key="3">
    <source>
        <dbReference type="EnsemblPlants" id="KEH35514"/>
    </source>
</evidence>
<dbReference type="EMBL" id="CM001219">
    <property type="protein sequence ID" value="KEH35514.1"/>
    <property type="molecule type" value="Genomic_DNA"/>
</dbReference>
<dbReference type="Proteomes" id="UP000002051">
    <property type="component" value="Chromosome 3"/>
</dbReference>
<feature type="region of interest" description="Disordered" evidence="1">
    <location>
        <begin position="1"/>
        <end position="36"/>
    </location>
</feature>
<gene>
    <name evidence="2" type="ordered locus">MTR_3g093670</name>
</gene>
<proteinExistence type="predicted"/>
<dbReference type="HOGENOM" id="CLU_2761598_0_0_1"/>